<sequence>MKVKFYLFQVLVLAVFWSCSENSGVKGEEPGYFPIKEYIEVHAEKLVGKNLVKTVNVNGETENSNSTPDLEEILKELDFFIQADINKPALTNAYETQRSERFLIHEIKEGEKGKIKKIVVEYLRGDVKQVSFQSVTENPFYSSKTRGIVIIHDVTGLIDNFAVETLQEVIFSKPNRIIISGHFRE</sequence>
<reference evidence="1 2" key="1">
    <citation type="journal article" date="2012" name="J. Bacteriol.">
        <title>Draft Genome Sequence of Cecembia lonarensis Strain LW9T, Isolated from Lonar Lake, a Haloalkaline Lake in India.</title>
        <authorList>
            <person name="Shivaji S."/>
            <person name="Ara S."/>
            <person name="Singh A."/>
            <person name="Pinnaka A.K."/>
        </authorList>
    </citation>
    <scope>NUCLEOTIDE SEQUENCE [LARGE SCALE GENOMIC DNA]</scope>
    <source>
        <strain evidence="1 2">LW9</strain>
    </source>
</reference>
<protein>
    <submittedName>
        <fullName evidence="1">Uncharacterized protein</fullName>
    </submittedName>
</protein>
<name>K1LIY2_CECL9</name>
<gene>
    <name evidence="1" type="ORF">B879_01090</name>
</gene>
<accession>K1LIY2</accession>
<proteinExistence type="predicted"/>
<dbReference type="RefSeq" id="WP_009184134.1">
    <property type="nucleotide sequence ID" value="NZ_AMGM01000011.1"/>
</dbReference>
<keyword evidence="2" id="KW-1185">Reference proteome</keyword>
<organism evidence="1 2">
    <name type="scientific">Cecembia lonarensis (strain CCUG 58316 / KCTC 22772 / LW9)</name>
    <dbReference type="NCBI Taxonomy" id="1225176"/>
    <lineage>
        <taxon>Bacteria</taxon>
        <taxon>Pseudomonadati</taxon>
        <taxon>Bacteroidota</taxon>
        <taxon>Cytophagia</taxon>
        <taxon>Cytophagales</taxon>
        <taxon>Cyclobacteriaceae</taxon>
        <taxon>Cecembia</taxon>
    </lineage>
</organism>
<evidence type="ECO:0000313" key="1">
    <source>
        <dbReference type="EMBL" id="EKB50233.1"/>
    </source>
</evidence>
<dbReference type="EMBL" id="AMGM01000011">
    <property type="protein sequence ID" value="EKB50233.1"/>
    <property type="molecule type" value="Genomic_DNA"/>
</dbReference>
<evidence type="ECO:0000313" key="2">
    <source>
        <dbReference type="Proteomes" id="UP000004478"/>
    </source>
</evidence>
<dbReference type="OrthoDB" id="794757at2"/>
<dbReference type="AlphaFoldDB" id="K1LIY2"/>
<comment type="caution">
    <text evidence="1">The sequence shown here is derived from an EMBL/GenBank/DDBJ whole genome shotgun (WGS) entry which is preliminary data.</text>
</comment>
<dbReference type="Proteomes" id="UP000004478">
    <property type="component" value="Unassembled WGS sequence"/>
</dbReference>